<dbReference type="PROSITE" id="PS51419">
    <property type="entry name" value="RAB"/>
    <property type="match status" value="1"/>
</dbReference>
<dbReference type="GO" id="GO:0003924">
    <property type="term" value="F:GTPase activity"/>
    <property type="evidence" value="ECO:0007669"/>
    <property type="project" value="InterPro"/>
</dbReference>
<organism evidence="11 12">
    <name type="scientific">Acaromyces ingoldii</name>
    <dbReference type="NCBI Taxonomy" id="215250"/>
    <lineage>
        <taxon>Eukaryota</taxon>
        <taxon>Fungi</taxon>
        <taxon>Dikarya</taxon>
        <taxon>Basidiomycota</taxon>
        <taxon>Ustilaginomycotina</taxon>
        <taxon>Exobasidiomycetes</taxon>
        <taxon>Exobasidiales</taxon>
        <taxon>Cryptobasidiaceae</taxon>
        <taxon>Acaromyces</taxon>
    </lineage>
</organism>
<evidence type="ECO:0000256" key="3">
    <source>
        <dbReference type="ARBA" id="ARBA00022481"/>
    </source>
</evidence>
<dbReference type="GO" id="GO:0015031">
    <property type="term" value="P:protein transport"/>
    <property type="evidence" value="ECO:0007669"/>
    <property type="project" value="UniProtKB-KW"/>
</dbReference>
<evidence type="ECO:0000313" key="11">
    <source>
        <dbReference type="EMBL" id="PWN88698.1"/>
    </source>
</evidence>
<keyword evidence="4" id="KW-0547">Nucleotide-binding</keyword>
<keyword evidence="3" id="KW-0488">Methylation</keyword>
<dbReference type="InterPro" id="IPR027417">
    <property type="entry name" value="P-loop_NTPase"/>
</dbReference>
<dbReference type="SMART" id="SM00173">
    <property type="entry name" value="RAS"/>
    <property type="match status" value="1"/>
</dbReference>
<dbReference type="FunFam" id="3.40.50.300:FF:001312">
    <property type="entry name" value="Ras-related protein Rab-18"/>
    <property type="match status" value="1"/>
</dbReference>
<dbReference type="InterPro" id="IPR005225">
    <property type="entry name" value="Small_GTP-bd"/>
</dbReference>
<sequence>MASTVAPQEVPTLKILLVGSSSVGKSSLLLRYTDDEYLGPEEATATIGVDYKIKSITVGGKRYKLSIWDTAGQERFRTLTSSYYRGAHGVIVVYDVTQRDTFEALPTWYNELDTFTSSPDVVKIVVGNKVDKDLSRVVTVEEGQAFADRMGCLFVECSAKRGVGVSGAFDELVNRIISTPSLWENTAGRRPGDRMPGGAPADHAAESSRGNISLTDPGGDNDASEQEGETQGHDREQGQEQLEQVTEREGAEAEAATRAEAETETETETAADATAPAGSRLSSPSSSVDLSLLTDATLPIANVSRLMKKSLPSNAKIAKEAKDLVQEATCELIAFITSEANERCATEKRKTINGDDVLYAMRVLGFENYEEVCRVWLSRYRMAQEAVAKKQGGSRGRSSSKRAHSDEQPLVDDDDEADENEAAVHDG</sequence>
<dbReference type="AlphaFoldDB" id="A0A316YJA4"/>
<evidence type="ECO:0000256" key="4">
    <source>
        <dbReference type="ARBA" id="ARBA00022741"/>
    </source>
</evidence>
<dbReference type="InterPro" id="IPR009072">
    <property type="entry name" value="Histone-fold"/>
</dbReference>
<dbReference type="OrthoDB" id="9989112at2759"/>
<dbReference type="InterPro" id="IPR001806">
    <property type="entry name" value="Small_GTPase"/>
</dbReference>
<dbReference type="PRINTS" id="PR00449">
    <property type="entry name" value="RASTRNSFRMNG"/>
</dbReference>
<keyword evidence="6" id="KW-0342">GTP-binding</keyword>
<dbReference type="PROSITE" id="PS51421">
    <property type="entry name" value="RAS"/>
    <property type="match status" value="1"/>
</dbReference>
<feature type="compositionally biased region" description="Basic and acidic residues" evidence="9">
    <location>
        <begin position="245"/>
        <end position="261"/>
    </location>
</feature>
<dbReference type="GO" id="GO:0005525">
    <property type="term" value="F:GTP binding"/>
    <property type="evidence" value="ECO:0007669"/>
    <property type="project" value="UniProtKB-KW"/>
</dbReference>
<keyword evidence="7" id="KW-0449">Lipoprotein</keyword>
<keyword evidence="8" id="KW-0636">Prenylation</keyword>
<evidence type="ECO:0000256" key="5">
    <source>
        <dbReference type="ARBA" id="ARBA00022927"/>
    </source>
</evidence>
<gene>
    <name evidence="11" type="ORF">FA10DRAFT_268863</name>
</gene>
<accession>A0A316YJA4</accession>
<dbReference type="SUPFAM" id="SSF47113">
    <property type="entry name" value="Histone-fold"/>
    <property type="match status" value="1"/>
</dbReference>
<dbReference type="GO" id="GO:0046982">
    <property type="term" value="F:protein heterodimerization activity"/>
    <property type="evidence" value="ECO:0007669"/>
    <property type="project" value="InterPro"/>
</dbReference>
<dbReference type="GeneID" id="37044426"/>
<dbReference type="SMART" id="SM00174">
    <property type="entry name" value="RHO"/>
    <property type="match status" value="1"/>
</dbReference>
<keyword evidence="12" id="KW-1185">Reference proteome</keyword>
<dbReference type="CDD" id="cd22907">
    <property type="entry name" value="HFD_NFYB"/>
    <property type="match status" value="1"/>
</dbReference>
<dbReference type="PROSITE" id="PS51420">
    <property type="entry name" value="RHO"/>
    <property type="match status" value="1"/>
</dbReference>
<dbReference type="Proteomes" id="UP000245768">
    <property type="component" value="Unassembled WGS sequence"/>
</dbReference>
<dbReference type="InterPro" id="IPR003958">
    <property type="entry name" value="CBFA_NFYB_domain"/>
</dbReference>
<evidence type="ECO:0000256" key="6">
    <source>
        <dbReference type="ARBA" id="ARBA00023134"/>
    </source>
</evidence>
<dbReference type="EMBL" id="KZ819638">
    <property type="protein sequence ID" value="PWN88698.1"/>
    <property type="molecule type" value="Genomic_DNA"/>
</dbReference>
<dbReference type="STRING" id="215250.A0A316YJA4"/>
<comment type="similarity">
    <text evidence="1">Belongs to the small GTPase superfamily. Rab family.</text>
</comment>
<dbReference type="Pfam" id="PF00071">
    <property type="entry name" value="Ras"/>
    <property type="match status" value="1"/>
</dbReference>
<dbReference type="Pfam" id="PF00808">
    <property type="entry name" value="CBFD_NFYB_HMF"/>
    <property type="match status" value="1"/>
</dbReference>
<feature type="region of interest" description="Disordered" evidence="9">
    <location>
        <begin position="387"/>
        <end position="427"/>
    </location>
</feature>
<dbReference type="RefSeq" id="XP_025375896.1">
    <property type="nucleotide sequence ID" value="XM_025522510.1"/>
</dbReference>
<dbReference type="Gene3D" id="1.10.20.10">
    <property type="entry name" value="Histone, subunit A"/>
    <property type="match status" value="1"/>
</dbReference>
<evidence type="ECO:0000256" key="8">
    <source>
        <dbReference type="ARBA" id="ARBA00023289"/>
    </source>
</evidence>
<evidence type="ECO:0000313" key="12">
    <source>
        <dbReference type="Proteomes" id="UP000245768"/>
    </source>
</evidence>
<evidence type="ECO:0000256" key="2">
    <source>
        <dbReference type="ARBA" id="ARBA00022448"/>
    </source>
</evidence>
<evidence type="ECO:0000259" key="10">
    <source>
        <dbReference type="Pfam" id="PF00808"/>
    </source>
</evidence>
<feature type="region of interest" description="Disordered" evidence="9">
    <location>
        <begin position="183"/>
        <end position="288"/>
    </location>
</feature>
<dbReference type="NCBIfam" id="TIGR00231">
    <property type="entry name" value="small_GTP"/>
    <property type="match status" value="1"/>
</dbReference>
<evidence type="ECO:0000256" key="7">
    <source>
        <dbReference type="ARBA" id="ARBA00023288"/>
    </source>
</evidence>
<dbReference type="SMART" id="SM00176">
    <property type="entry name" value="RAN"/>
    <property type="match status" value="1"/>
</dbReference>
<feature type="compositionally biased region" description="Low complexity" evidence="9">
    <location>
        <begin position="270"/>
        <end position="288"/>
    </location>
</feature>
<keyword evidence="2" id="KW-0813">Transport</keyword>
<dbReference type="SMART" id="SM00175">
    <property type="entry name" value="RAB"/>
    <property type="match status" value="1"/>
</dbReference>
<proteinExistence type="inferred from homology"/>
<dbReference type="PROSITE" id="PS51417">
    <property type="entry name" value="ARF"/>
    <property type="match status" value="1"/>
</dbReference>
<keyword evidence="5" id="KW-0653">Protein transport</keyword>
<name>A0A316YJA4_9BASI</name>
<feature type="domain" description="Transcription factor CBF/NF-Y/archaeal histone" evidence="10">
    <location>
        <begin position="297"/>
        <end position="361"/>
    </location>
</feature>
<dbReference type="InParanoid" id="A0A316YJA4"/>
<protein>
    <submittedName>
        <fullName evidence="11">Ras-domain-containing protein</fullName>
    </submittedName>
</protein>
<dbReference type="PANTHER" id="PTHR47977">
    <property type="entry name" value="RAS-RELATED PROTEIN RAB"/>
    <property type="match status" value="1"/>
</dbReference>
<dbReference type="SUPFAM" id="SSF52540">
    <property type="entry name" value="P-loop containing nucleoside triphosphate hydrolases"/>
    <property type="match status" value="1"/>
</dbReference>
<reference evidence="11 12" key="1">
    <citation type="journal article" date="2018" name="Mol. Biol. Evol.">
        <title>Broad Genomic Sampling Reveals a Smut Pathogenic Ancestry of the Fungal Clade Ustilaginomycotina.</title>
        <authorList>
            <person name="Kijpornyongpan T."/>
            <person name="Mondo S.J."/>
            <person name="Barry K."/>
            <person name="Sandor L."/>
            <person name="Lee J."/>
            <person name="Lipzen A."/>
            <person name="Pangilinan J."/>
            <person name="LaButti K."/>
            <person name="Hainaut M."/>
            <person name="Henrissat B."/>
            <person name="Grigoriev I.V."/>
            <person name="Spatafora J.W."/>
            <person name="Aime M.C."/>
        </authorList>
    </citation>
    <scope>NUCLEOTIDE SEQUENCE [LARGE SCALE GENOMIC DNA]</scope>
    <source>
        <strain evidence="11 12">MCA 4198</strain>
    </source>
</reference>
<dbReference type="Gene3D" id="3.40.50.300">
    <property type="entry name" value="P-loop containing nucleotide triphosphate hydrolases"/>
    <property type="match status" value="1"/>
</dbReference>
<evidence type="ECO:0000256" key="1">
    <source>
        <dbReference type="ARBA" id="ARBA00006270"/>
    </source>
</evidence>
<dbReference type="InterPro" id="IPR050227">
    <property type="entry name" value="Rab"/>
</dbReference>
<evidence type="ECO:0000256" key="9">
    <source>
        <dbReference type="SAM" id="MobiDB-lite"/>
    </source>
</evidence>
<feature type="compositionally biased region" description="Acidic residues" evidence="9">
    <location>
        <begin position="409"/>
        <end position="421"/>
    </location>
</feature>